<dbReference type="Proteomes" id="UP001500740">
    <property type="component" value="Unassembled WGS sequence"/>
</dbReference>
<dbReference type="EMBL" id="BAAACZ010000020">
    <property type="protein sequence ID" value="GAA0467930.1"/>
    <property type="molecule type" value="Genomic_DNA"/>
</dbReference>
<sequence length="44" mass="5069">MAEVDKNGVLSGYHIRGVHFKVVEPINWLLILLPNYVEFDKGAW</sequence>
<proteinExistence type="predicted"/>
<comment type="caution">
    <text evidence="1">The sequence shown here is derived from an EMBL/GenBank/DDBJ whole genome shotgun (WGS) entry which is preliminary data.</text>
</comment>
<reference evidence="1 2" key="1">
    <citation type="journal article" date="2019" name="Int. J. Syst. Evol. Microbiol.">
        <title>The Global Catalogue of Microorganisms (GCM) 10K type strain sequencing project: providing services to taxonomists for standard genome sequencing and annotation.</title>
        <authorList>
            <consortium name="The Broad Institute Genomics Platform"/>
            <consortium name="The Broad Institute Genome Sequencing Center for Infectious Disease"/>
            <person name="Wu L."/>
            <person name="Ma J."/>
        </authorList>
    </citation>
    <scope>NUCLEOTIDE SEQUENCE [LARGE SCALE GENOMIC DNA]</scope>
    <source>
        <strain evidence="1 2">JCM 14193</strain>
    </source>
</reference>
<evidence type="ECO:0000313" key="1">
    <source>
        <dbReference type="EMBL" id="GAA0467930.1"/>
    </source>
</evidence>
<organism evidence="1 2">
    <name type="scientific">Alkalibacillus silvisoli</name>
    <dbReference type="NCBI Taxonomy" id="392823"/>
    <lineage>
        <taxon>Bacteria</taxon>
        <taxon>Bacillati</taxon>
        <taxon>Bacillota</taxon>
        <taxon>Bacilli</taxon>
        <taxon>Bacillales</taxon>
        <taxon>Bacillaceae</taxon>
        <taxon>Alkalibacillus</taxon>
    </lineage>
</organism>
<evidence type="ECO:0000313" key="2">
    <source>
        <dbReference type="Proteomes" id="UP001500740"/>
    </source>
</evidence>
<keyword evidence="2" id="KW-1185">Reference proteome</keyword>
<protein>
    <submittedName>
        <fullName evidence="1">Uncharacterized protein</fullName>
    </submittedName>
</protein>
<gene>
    <name evidence="1" type="ORF">GCM10008935_24810</name>
</gene>
<name>A0ABN1A5D0_9BACI</name>
<accession>A0ABN1A5D0</accession>